<keyword evidence="1" id="KW-0812">Transmembrane</keyword>
<dbReference type="EMBL" id="JAKLWS010000005">
    <property type="protein sequence ID" value="MCG2588024.1"/>
    <property type="molecule type" value="Genomic_DNA"/>
</dbReference>
<dbReference type="Proteomes" id="UP001165366">
    <property type="component" value="Unassembled WGS sequence"/>
</dbReference>
<sequence>MMYEVKRKMAKVKDGIMKQTADKFQQPSSVQSESTCIFKNMKVKSFSSSVMFGFFLLFILFSGCNQSFEPLESNNELFFSMYGYLDASADTQWVHITPVREQVDLQNNGKNIRVTIENVNTGHEIVMNDSLFQQGRNFLNFWTDEPLENSQSYRLSAQLESGEESHVTVQTPAELPTPIVAVLTVPGAPPEYYVLVDSSVNLADIQVRYYVRLVATDFEAIRTFTFAYRNEAEEVEEFPGFYTVEIDPDAELNEIERQLLLPPEGEFEVVYRQVFVASSSTEWDEEIETLNDVIYALPQTLNNIENGLGYVIGIDSKYVPYKGCLDQKGNIISCPEEDPFQ</sequence>
<proteinExistence type="predicted"/>
<gene>
    <name evidence="2" type="ORF">L6773_05575</name>
</gene>
<keyword evidence="3" id="KW-1185">Reference proteome</keyword>
<organism evidence="2 3">
    <name type="scientific">Rhodohalobacter sulfatireducens</name>
    <dbReference type="NCBI Taxonomy" id="2911366"/>
    <lineage>
        <taxon>Bacteria</taxon>
        <taxon>Pseudomonadati</taxon>
        <taxon>Balneolota</taxon>
        <taxon>Balneolia</taxon>
        <taxon>Balneolales</taxon>
        <taxon>Balneolaceae</taxon>
        <taxon>Rhodohalobacter</taxon>
    </lineage>
</organism>
<reference evidence="2" key="2">
    <citation type="submission" date="2024-05" db="EMBL/GenBank/DDBJ databases">
        <title>Rhodohalobacter halophilus gen. nov., sp. nov., a moderately halophilic member of the family Balneolaceae.</title>
        <authorList>
            <person name="Xia J."/>
        </authorList>
    </citation>
    <scope>NUCLEOTIDE SEQUENCE</scope>
    <source>
        <strain evidence="2">WB101</strain>
    </source>
</reference>
<protein>
    <submittedName>
        <fullName evidence="2">DUF4249 domain-containing protein</fullName>
    </submittedName>
</protein>
<keyword evidence="1" id="KW-0472">Membrane</keyword>
<feature type="transmembrane region" description="Helical" evidence="1">
    <location>
        <begin position="46"/>
        <end position="63"/>
    </location>
</feature>
<accession>A0ABS9KAY8</accession>
<comment type="caution">
    <text evidence="2">The sequence shown here is derived from an EMBL/GenBank/DDBJ whole genome shotgun (WGS) entry which is preliminary data.</text>
</comment>
<evidence type="ECO:0000313" key="3">
    <source>
        <dbReference type="Proteomes" id="UP001165366"/>
    </source>
</evidence>
<evidence type="ECO:0000313" key="2">
    <source>
        <dbReference type="EMBL" id="MCG2588024.1"/>
    </source>
</evidence>
<keyword evidence="1" id="KW-1133">Transmembrane helix</keyword>
<evidence type="ECO:0000256" key="1">
    <source>
        <dbReference type="SAM" id="Phobius"/>
    </source>
</evidence>
<name>A0ABS9KAY8_9BACT</name>
<reference evidence="2" key="1">
    <citation type="submission" date="2022-01" db="EMBL/GenBank/DDBJ databases">
        <authorList>
            <person name="Wang Y."/>
        </authorList>
    </citation>
    <scope>NUCLEOTIDE SEQUENCE</scope>
    <source>
        <strain evidence="2">WB101</strain>
    </source>
</reference>